<evidence type="ECO:0000313" key="2">
    <source>
        <dbReference type="EMBL" id="GAA3743742.1"/>
    </source>
</evidence>
<name>A0ABP7FTX7_9ACTN</name>
<organism evidence="2 3">
    <name type="scientific">Streptomyces tremellae</name>
    <dbReference type="NCBI Taxonomy" id="1124239"/>
    <lineage>
        <taxon>Bacteria</taxon>
        <taxon>Bacillati</taxon>
        <taxon>Actinomycetota</taxon>
        <taxon>Actinomycetes</taxon>
        <taxon>Kitasatosporales</taxon>
        <taxon>Streptomycetaceae</taxon>
        <taxon>Streptomyces</taxon>
    </lineage>
</organism>
<dbReference type="SUPFAM" id="SSF48452">
    <property type="entry name" value="TPR-like"/>
    <property type="match status" value="2"/>
</dbReference>
<comment type="caution">
    <text evidence="2">The sequence shown here is derived from an EMBL/GenBank/DDBJ whole genome shotgun (WGS) entry which is preliminary data.</text>
</comment>
<dbReference type="Gene3D" id="1.25.40.10">
    <property type="entry name" value="Tetratricopeptide repeat domain"/>
    <property type="match status" value="2"/>
</dbReference>
<sequence>MPAGDGERSRGEAPRGSVRNEAGDNHGVAVQAGRIDHLTVYQAAPADPADSEPYGGEPPPEGPVFENRTRELAELRSLWRRHPAQDLARPAVAVLSGPVGIGKTSLVVRFAHEVDRAQDRRALYADLTRWRRPGGATDLRGVLRHLLGALGVARHWTLPDTYAELRDVYLRRTRGVRLLLALDGVLARDEVEALLPASAESVVLAACARPLPTLTAVGLPLDGLSPHHAVAVLRAMLRGTPREGLAPEALARVAGVCGGFPGLLTMAGGLLRAHPGRRVERLVAELTSRLTQEGTMANGLADEVYAALPPQARRLYRLLPYHPGYDIGTDAASALLGTGLDEAEDTLEALAGTELAAVSTRVRANGPFRLRLPDVWRPHALRRAQRDGGETEAADGLLRLLCWYRRQAERADRAIAERRLRVVEGLGGQPYGPDVAFTSEADARTWFETESGALHGLVRVAEDLGGTAHEHGAALCEPLWKEYEESNGHDAAADSFARGVAMAQAAGLVELTARLRSQLSQPFARTGRHTEALDQAAQAVRSAASVAPGTPLHASALEFRGKALEASGDHAGAVDDYRASRTVHEALGDSPYGVALQGFLAGRALRRAGDAASAAAEQEAALPVARSTGNHRLIARVLTETGALREAAGDVRGAVAAYEEALAHEEARGAKFDLRVALHERLAALGAAPEAHRGAAAELRSRAGLPESDEPG</sequence>
<protein>
    <recommendedName>
        <fullName evidence="4">NB-ARC domain-containing protein</fullName>
    </recommendedName>
</protein>
<dbReference type="InterPro" id="IPR011990">
    <property type="entry name" value="TPR-like_helical_dom_sf"/>
</dbReference>
<gene>
    <name evidence="2" type="ORF">GCM10023082_45610</name>
</gene>
<evidence type="ECO:0000256" key="1">
    <source>
        <dbReference type="SAM" id="MobiDB-lite"/>
    </source>
</evidence>
<accession>A0ABP7FTX7</accession>
<dbReference type="Gene3D" id="3.40.50.300">
    <property type="entry name" value="P-loop containing nucleotide triphosphate hydrolases"/>
    <property type="match status" value="1"/>
</dbReference>
<feature type="compositionally biased region" description="Basic and acidic residues" evidence="1">
    <location>
        <begin position="1"/>
        <end position="13"/>
    </location>
</feature>
<feature type="region of interest" description="Disordered" evidence="1">
    <location>
        <begin position="1"/>
        <end position="65"/>
    </location>
</feature>
<dbReference type="RefSeq" id="WP_345650584.1">
    <property type="nucleotide sequence ID" value="NZ_BAABEP010000036.1"/>
</dbReference>
<dbReference type="SUPFAM" id="SSF52540">
    <property type="entry name" value="P-loop containing nucleoside triphosphate hydrolases"/>
    <property type="match status" value="1"/>
</dbReference>
<proteinExistence type="predicted"/>
<dbReference type="EMBL" id="BAABEP010000036">
    <property type="protein sequence ID" value="GAA3743742.1"/>
    <property type="molecule type" value="Genomic_DNA"/>
</dbReference>
<evidence type="ECO:0000313" key="3">
    <source>
        <dbReference type="Proteomes" id="UP001499884"/>
    </source>
</evidence>
<dbReference type="InterPro" id="IPR027417">
    <property type="entry name" value="P-loop_NTPase"/>
</dbReference>
<evidence type="ECO:0008006" key="4">
    <source>
        <dbReference type="Google" id="ProtNLM"/>
    </source>
</evidence>
<reference evidence="3" key="1">
    <citation type="journal article" date="2019" name="Int. J. Syst. Evol. Microbiol.">
        <title>The Global Catalogue of Microorganisms (GCM) 10K type strain sequencing project: providing services to taxonomists for standard genome sequencing and annotation.</title>
        <authorList>
            <consortium name="The Broad Institute Genomics Platform"/>
            <consortium name="The Broad Institute Genome Sequencing Center for Infectious Disease"/>
            <person name="Wu L."/>
            <person name="Ma J."/>
        </authorList>
    </citation>
    <scope>NUCLEOTIDE SEQUENCE [LARGE SCALE GENOMIC DNA]</scope>
    <source>
        <strain evidence="3">JCM 30846</strain>
    </source>
</reference>
<keyword evidence="3" id="KW-1185">Reference proteome</keyword>
<dbReference type="Proteomes" id="UP001499884">
    <property type="component" value="Unassembled WGS sequence"/>
</dbReference>